<gene>
    <name evidence="3" type="ORF">BboS125_00001</name>
</gene>
<feature type="compositionally biased region" description="Basic and acidic residues" evidence="1">
    <location>
        <begin position="239"/>
        <end position="255"/>
    </location>
</feature>
<evidence type="ECO:0000259" key="2">
    <source>
        <dbReference type="Pfam" id="PF24032"/>
    </source>
</evidence>
<feature type="region of interest" description="Disordered" evidence="1">
    <location>
        <begin position="237"/>
        <end position="263"/>
    </location>
</feature>
<keyword evidence="4" id="KW-1185">Reference proteome</keyword>
<dbReference type="Pfam" id="PF24032">
    <property type="entry name" value="YQBQ"/>
    <property type="match status" value="1"/>
</dbReference>
<accession>A0A3G3BWC6</accession>
<dbReference type="InterPro" id="IPR056937">
    <property type="entry name" value="YqbQ/XkdQ"/>
</dbReference>
<dbReference type="Proteomes" id="UP000275028">
    <property type="component" value="Segment"/>
</dbReference>
<evidence type="ECO:0000256" key="1">
    <source>
        <dbReference type="SAM" id="MobiDB-lite"/>
    </source>
</evidence>
<sequence>MNRNPGDFYVKNQTATQAIRKLAQDLGIPIGSIANTRAVFKALYYHSAQPDKVAIDLIARTFKDTNKKYWYRFNPDTSGFGLQLFEKKIPSKLWAFQVGVNLESAEYADSIERLATVVKLVDRETGKVVERINTAAYKKYGPLTYFEEVNKDDNKNMDRIARERIEELSKVKADISIRGINPNRSMPQFFSGDVIYVEEKYTNLIGAYHIRNVTQTFHSDRLVLLGMDLQEAPEVAKLQYDRATENPNEKREHTTKQPNKTKK</sequence>
<protein>
    <recommendedName>
        <fullName evidence="2">YqbQ/XkdQ domain-containing protein</fullName>
    </recommendedName>
</protein>
<organism evidence="3 4">
    <name type="scientific">Bacillus phage vB_BboS-125</name>
    <dbReference type="NCBI Taxonomy" id="2419618"/>
    <lineage>
        <taxon>Viruses</taxon>
        <taxon>Duplodnaviria</taxon>
        <taxon>Heunggongvirae</taxon>
        <taxon>Uroviricota</taxon>
        <taxon>Caudoviricetes</taxon>
        <taxon>Elmenteitavirus</taxon>
        <taxon>Elmenteitavirus ev125</taxon>
    </lineage>
</organism>
<evidence type="ECO:0000313" key="3">
    <source>
        <dbReference type="EMBL" id="AYP68371.1"/>
    </source>
</evidence>
<feature type="domain" description="YqbQ/XkdQ" evidence="2">
    <location>
        <begin position="9"/>
        <end position="220"/>
    </location>
</feature>
<reference evidence="3 4" key="1">
    <citation type="submission" date="2018-09" db="EMBL/GenBank/DDBJ databases">
        <title>Comparative Genomic Analysis of Eight Novel Haloalkaliphilic Bacteriophages from Lake Elmenteita, Kenya.</title>
        <authorList>
            <person name="Akhwale J.K."/>
        </authorList>
    </citation>
    <scope>NUCLEOTIDE SEQUENCE [LARGE SCALE GENOMIC DNA]</scope>
</reference>
<name>A0A3G3BWC6_9CAUD</name>
<evidence type="ECO:0000313" key="4">
    <source>
        <dbReference type="Proteomes" id="UP000275028"/>
    </source>
</evidence>
<dbReference type="EMBL" id="MH884509">
    <property type="protein sequence ID" value="AYP68371.1"/>
    <property type="molecule type" value="Genomic_DNA"/>
</dbReference>
<proteinExistence type="predicted"/>